<evidence type="ECO:0000313" key="2">
    <source>
        <dbReference type="Proteomes" id="UP000076442"/>
    </source>
</evidence>
<reference evidence="1 2" key="1">
    <citation type="submission" date="2015-09" db="EMBL/GenBank/DDBJ databases">
        <title>Spore heat resistance.</title>
        <authorList>
            <person name="Boekhorst J."/>
            <person name="Berendsen E.M."/>
            <person name="Wells-Bennik M.H."/>
            <person name="Kuipers O.P."/>
        </authorList>
    </citation>
    <scope>NUCLEOTIDE SEQUENCE [LARGE SCALE GENOMIC DNA]</scope>
    <source>
        <strain evidence="1 2">B4122</strain>
    </source>
</reference>
<sequence>MSASCVCVSPRSCSRSRSKHLPGLNFTFKHLRKSYISGCTKEIITYCRQFFYSFLDAQIIRRKKGKGLKSLSDEIFNLIEDCDLKTPKVAGLAGISSRTMYDLKDSDTIGFISMLKIAQVCKGSDYHTVMRKWCLKLFTTEALKHAFEYAAIKRDVDLLEELLCKTKNDDYLTAYHDVYKLIYDFMRGKIRFFDLYEKLKDIRITDKSLAIIVDIYKCYMLYYKKDFLGILTRAEKIEKAIQKLGDGRRAFFKQCYVYRLAEVMMPVHLHFSNFEASRHFSEILVHSNISPKALSDGYYGLGMSYLLSNKSLCLKYLERSYKMMCKIERADLIAETKMNLKLAKLYYDVRDGMPIPELKNYLMNMTLREEADFIKYFGFVSKNDLSSIYEGISYFFSKKNFLFAYLIADDLARFGVDSEQVEALKSIKLIEKVEIGFEKEVVSCFSHWDRIGISRVS</sequence>
<accession>A0AAP1H970</accession>
<dbReference type="InterPro" id="IPR047705">
    <property type="entry name" value="AimR-like"/>
</dbReference>
<dbReference type="NCBIfam" id="NF038310">
    <property type="entry name" value="lysogeny_AimR"/>
    <property type="match status" value="1"/>
</dbReference>
<gene>
    <name evidence="1" type="ORF">B4122_3254</name>
</gene>
<dbReference type="Proteomes" id="UP000076442">
    <property type="component" value="Unassembled WGS sequence"/>
</dbReference>
<proteinExistence type="predicted"/>
<organism evidence="1 2">
    <name type="scientific">Bacillus subtilis</name>
    <dbReference type="NCBI Taxonomy" id="1423"/>
    <lineage>
        <taxon>Bacteria</taxon>
        <taxon>Bacillati</taxon>
        <taxon>Bacillota</taxon>
        <taxon>Bacilli</taxon>
        <taxon>Bacillales</taxon>
        <taxon>Bacillaceae</taxon>
        <taxon>Bacillus</taxon>
    </lineage>
</organism>
<protein>
    <submittedName>
        <fullName evidence="1">Phage protein</fullName>
    </submittedName>
</protein>
<dbReference type="AlphaFoldDB" id="A0AAP1H970"/>
<dbReference type="EMBL" id="LJZV01000016">
    <property type="protein sequence ID" value="KZD90333.1"/>
    <property type="molecule type" value="Genomic_DNA"/>
</dbReference>
<comment type="caution">
    <text evidence="1">The sequence shown here is derived from an EMBL/GenBank/DDBJ whole genome shotgun (WGS) entry which is preliminary data.</text>
</comment>
<name>A0AAP1H970_BACIU</name>
<dbReference type="Pfam" id="PF22871">
    <property type="entry name" value="AimR"/>
    <property type="match status" value="1"/>
</dbReference>
<evidence type="ECO:0000313" key="1">
    <source>
        <dbReference type="EMBL" id="KZD90333.1"/>
    </source>
</evidence>